<reference evidence="1 2" key="1">
    <citation type="journal article" date="2019" name="Genome Biol. Evol.">
        <title>Insights into the evolution of the New World diploid cottons (Gossypium, subgenus Houzingenia) based on genome sequencing.</title>
        <authorList>
            <person name="Grover C.E."/>
            <person name="Arick M.A. 2nd"/>
            <person name="Thrash A."/>
            <person name="Conover J.L."/>
            <person name="Sanders W.S."/>
            <person name="Peterson D.G."/>
            <person name="Frelichowski J.E."/>
            <person name="Scheffler J.A."/>
            <person name="Scheffler B.E."/>
            <person name="Wendel J.F."/>
        </authorList>
    </citation>
    <scope>NUCLEOTIDE SEQUENCE [LARGE SCALE GENOMIC DNA]</scope>
    <source>
        <strain evidence="1">1</strain>
        <tissue evidence="1">Leaf</tissue>
    </source>
</reference>
<accession>A0A7J9LJF7</accession>
<gene>
    <name evidence="1" type="ORF">Goshw_000482</name>
</gene>
<name>A0A7J9LJF7_GOSSC</name>
<protein>
    <recommendedName>
        <fullName evidence="3">RNase H type-1 domain-containing protein</fullName>
    </recommendedName>
</protein>
<evidence type="ECO:0000313" key="1">
    <source>
        <dbReference type="EMBL" id="MBA0858797.1"/>
    </source>
</evidence>
<proteinExistence type="predicted"/>
<dbReference type="OrthoDB" id="979706at2759"/>
<sequence length="73" mass="7813">MGGTFWCPPRYGWVKFNVSGVANEDKVGCGGVLRDSDGVARALFSSPVATKDSIKPSWSDHHCFGYVFSNGVG</sequence>
<evidence type="ECO:0008006" key="3">
    <source>
        <dbReference type="Google" id="ProtNLM"/>
    </source>
</evidence>
<dbReference type="Proteomes" id="UP000593576">
    <property type="component" value="Unassembled WGS sequence"/>
</dbReference>
<organism evidence="1 2">
    <name type="scientific">Gossypium schwendimanii</name>
    <name type="common">Cotton</name>
    <dbReference type="NCBI Taxonomy" id="34291"/>
    <lineage>
        <taxon>Eukaryota</taxon>
        <taxon>Viridiplantae</taxon>
        <taxon>Streptophyta</taxon>
        <taxon>Embryophyta</taxon>
        <taxon>Tracheophyta</taxon>
        <taxon>Spermatophyta</taxon>
        <taxon>Magnoliopsida</taxon>
        <taxon>eudicotyledons</taxon>
        <taxon>Gunneridae</taxon>
        <taxon>Pentapetalae</taxon>
        <taxon>rosids</taxon>
        <taxon>malvids</taxon>
        <taxon>Malvales</taxon>
        <taxon>Malvaceae</taxon>
        <taxon>Malvoideae</taxon>
        <taxon>Gossypium</taxon>
    </lineage>
</organism>
<dbReference type="EMBL" id="JABFAF010000007">
    <property type="protein sequence ID" value="MBA0858797.1"/>
    <property type="molecule type" value="Genomic_DNA"/>
</dbReference>
<dbReference type="AlphaFoldDB" id="A0A7J9LJF7"/>
<comment type="caution">
    <text evidence="1">The sequence shown here is derived from an EMBL/GenBank/DDBJ whole genome shotgun (WGS) entry which is preliminary data.</text>
</comment>
<keyword evidence="2" id="KW-1185">Reference proteome</keyword>
<feature type="non-terminal residue" evidence="1">
    <location>
        <position position="73"/>
    </location>
</feature>
<evidence type="ECO:0000313" key="2">
    <source>
        <dbReference type="Proteomes" id="UP000593576"/>
    </source>
</evidence>